<evidence type="ECO:0000256" key="1">
    <source>
        <dbReference type="SAM" id="MobiDB-lite"/>
    </source>
</evidence>
<dbReference type="InterPro" id="IPR032675">
    <property type="entry name" value="LRR_dom_sf"/>
</dbReference>
<sequence>MDLPHELLLQIIKELDDAALCALGSTRKDLNNLIFPLFFDRHKITDPSQGWISCYRAPEHTLRAIRCSLSTKNIRNIHYYFNKGIKTLVEEVEEMHAIVRRTDKVTDFKVYLVDPDDWALGGAPGLDEAQVPRPTAEEWTKLYVGLLTTSLTKGCRRVQLGGGLPFLKYLRDRDQVQTTVESVSAGGGRSLREPITGDKTTRYFNGTFHYVSPFASRGPNPQVAQSHGVKKLPANISQDFEGRLEDSRTAPVVEDTKKRSRLRLSKWFEFFSKKKKKNGITQVEATISSTMSHNFKAPPPGSDPGQVEDLGNPSSHWANAPAPTRTRGPPVPKLESLLLHSDMLFASPTFLDWTNQLLSWCAPTLTHLELQCPQTSSGIWRKFFSEVKLPFLAHFDITWGLVVGDAQIQGSDVLGFLSRHPSIQKLSLYGIQVPACLCDLPKAGKPILPNLTEIKAHPIYIRWFLRDKKQCPKLKQVVLQTEYYASMNRMFAYDALDRALEELLPRSRKLNVIGFRFTNDHHELDSWLQSHVDAGPTASILSKFIDTTNLLISSAYYVDFLSDLSRSRLELMAQFVGLFPNLEHLNFQDQPGAQYTRTHYSPPVVKALRRHSPQVKRLEINLDRIIDIAEFEQPEE</sequence>
<dbReference type="EMBL" id="JANBPK010001650">
    <property type="protein sequence ID" value="KAJ2921207.1"/>
    <property type="molecule type" value="Genomic_DNA"/>
</dbReference>
<evidence type="ECO:0000259" key="2">
    <source>
        <dbReference type="PROSITE" id="PS50181"/>
    </source>
</evidence>
<feature type="non-terminal residue" evidence="3">
    <location>
        <position position="636"/>
    </location>
</feature>
<dbReference type="Proteomes" id="UP001140091">
    <property type="component" value="Unassembled WGS sequence"/>
</dbReference>
<dbReference type="InterPro" id="IPR001810">
    <property type="entry name" value="F-box_dom"/>
</dbReference>
<dbReference type="SUPFAM" id="SSF52047">
    <property type="entry name" value="RNI-like"/>
    <property type="match status" value="1"/>
</dbReference>
<dbReference type="OrthoDB" id="2635672at2759"/>
<proteinExistence type="predicted"/>
<dbReference type="Gene3D" id="3.80.10.10">
    <property type="entry name" value="Ribonuclease Inhibitor"/>
    <property type="match status" value="1"/>
</dbReference>
<feature type="domain" description="F-box" evidence="2">
    <location>
        <begin position="1"/>
        <end position="42"/>
    </location>
</feature>
<reference evidence="3" key="1">
    <citation type="submission" date="2022-06" db="EMBL/GenBank/DDBJ databases">
        <title>Genome Sequence of Candolleomyces eurysporus.</title>
        <authorList>
            <person name="Buettner E."/>
        </authorList>
    </citation>
    <scope>NUCLEOTIDE SEQUENCE</scope>
    <source>
        <strain evidence="3">VTCC 930004</strain>
    </source>
</reference>
<accession>A0A9W8IQP9</accession>
<evidence type="ECO:0000313" key="3">
    <source>
        <dbReference type="EMBL" id="KAJ2921207.1"/>
    </source>
</evidence>
<gene>
    <name evidence="3" type="ORF">H1R20_g15889</name>
</gene>
<evidence type="ECO:0000313" key="4">
    <source>
        <dbReference type="Proteomes" id="UP001140091"/>
    </source>
</evidence>
<name>A0A9W8IQP9_9AGAR</name>
<dbReference type="AlphaFoldDB" id="A0A9W8IQP9"/>
<protein>
    <recommendedName>
        <fullName evidence="2">F-box domain-containing protein</fullName>
    </recommendedName>
</protein>
<feature type="region of interest" description="Disordered" evidence="1">
    <location>
        <begin position="291"/>
        <end position="329"/>
    </location>
</feature>
<keyword evidence="4" id="KW-1185">Reference proteome</keyword>
<dbReference type="PROSITE" id="PS50181">
    <property type="entry name" value="FBOX"/>
    <property type="match status" value="1"/>
</dbReference>
<organism evidence="3 4">
    <name type="scientific">Candolleomyces eurysporus</name>
    <dbReference type="NCBI Taxonomy" id="2828524"/>
    <lineage>
        <taxon>Eukaryota</taxon>
        <taxon>Fungi</taxon>
        <taxon>Dikarya</taxon>
        <taxon>Basidiomycota</taxon>
        <taxon>Agaricomycotina</taxon>
        <taxon>Agaricomycetes</taxon>
        <taxon>Agaricomycetidae</taxon>
        <taxon>Agaricales</taxon>
        <taxon>Agaricineae</taxon>
        <taxon>Psathyrellaceae</taxon>
        <taxon>Candolleomyces</taxon>
    </lineage>
</organism>
<comment type="caution">
    <text evidence="3">The sequence shown here is derived from an EMBL/GenBank/DDBJ whole genome shotgun (WGS) entry which is preliminary data.</text>
</comment>